<dbReference type="PROSITE" id="PS52041">
    <property type="entry name" value="TOPO_IIB"/>
    <property type="match status" value="1"/>
</dbReference>
<dbReference type="InterPro" id="IPR036388">
    <property type="entry name" value="WH-like_DNA-bd_sf"/>
</dbReference>
<dbReference type="EMBL" id="QZAB01000053">
    <property type="protein sequence ID" value="RQD92169.1"/>
    <property type="molecule type" value="Genomic_DNA"/>
</dbReference>
<evidence type="ECO:0000313" key="3">
    <source>
        <dbReference type="Proteomes" id="UP000284763"/>
    </source>
</evidence>
<keyword evidence="1" id="KW-0238">DNA-binding</keyword>
<evidence type="ECO:0000313" key="2">
    <source>
        <dbReference type="EMBL" id="RQD92169.1"/>
    </source>
</evidence>
<accession>A0A424Z4E3</accession>
<dbReference type="EC" id="5.99.1.3" evidence="2"/>
<dbReference type="GO" id="GO:0003677">
    <property type="term" value="F:DNA binding"/>
    <property type="evidence" value="ECO:0007669"/>
    <property type="project" value="UniProtKB-UniRule"/>
</dbReference>
<dbReference type="GO" id="GO:0003918">
    <property type="term" value="F:DNA topoisomerase type II (double strand cut, ATP-hydrolyzing) activity"/>
    <property type="evidence" value="ECO:0007669"/>
    <property type="project" value="UniProtKB-UniRule"/>
</dbReference>
<comment type="similarity">
    <text evidence="1">Belongs to the TOP6A family.</text>
</comment>
<name>A0A424Z4E3_9EURY</name>
<feature type="non-terminal residue" evidence="2">
    <location>
        <position position="107"/>
    </location>
</feature>
<dbReference type="AlphaFoldDB" id="A0A424Z4E3"/>
<gene>
    <name evidence="2" type="ORF">D5R95_00695</name>
</gene>
<dbReference type="Gene3D" id="1.10.10.10">
    <property type="entry name" value="Winged helix-like DNA-binding domain superfamily/Winged helix DNA-binding domain"/>
    <property type="match status" value="1"/>
</dbReference>
<evidence type="ECO:0000256" key="1">
    <source>
        <dbReference type="PROSITE-ProRule" id="PRU01385"/>
    </source>
</evidence>
<proteinExistence type="inferred from homology"/>
<protein>
    <submittedName>
        <fullName evidence="2">DNA topoisomerase VI</fullName>
        <ecNumber evidence="2">5.99.1.3</ecNumber>
    </submittedName>
</protein>
<comment type="catalytic activity">
    <reaction evidence="1">
        <text>ATP-dependent breakage, passage and rejoining of double-stranded DNA.</text>
        <dbReference type="EC" id="5.6.2.2"/>
    </reaction>
</comment>
<keyword evidence="1 2" id="KW-0413">Isomerase</keyword>
<keyword evidence="1" id="KW-0799">Topoisomerase</keyword>
<comment type="caution">
    <text evidence="2">The sequence shown here is derived from an EMBL/GenBank/DDBJ whole genome shotgun (WGS) entry which is preliminary data.</text>
</comment>
<dbReference type="Proteomes" id="UP000284763">
    <property type="component" value="Unassembled WGS sequence"/>
</dbReference>
<reference evidence="2 3" key="1">
    <citation type="submission" date="2018-08" db="EMBL/GenBank/DDBJ databases">
        <title>The metabolism and importance of syntrophic acetate oxidation coupled to methane or sulfide production in haloalkaline environments.</title>
        <authorList>
            <person name="Timmers P.H.A."/>
            <person name="Vavourakis C.D."/>
            <person name="Sorokin D.Y."/>
            <person name="Sinninghe Damste J.S."/>
            <person name="Muyzer G."/>
            <person name="Stams A.J.M."/>
            <person name="Plugge C.M."/>
        </authorList>
    </citation>
    <scope>NUCLEOTIDE SEQUENCE [LARGE SCALE GENOMIC DNA]</scope>
    <source>
        <strain evidence="2">MSAO_Arc3</strain>
    </source>
</reference>
<feature type="active site" description="O-(5'-phospho-DNA)-tyrosine intermediate" evidence="1">
    <location>
        <position position="106"/>
    </location>
</feature>
<sequence>MASEISKKKLEHDRLAKQNLLKVTESLYDQFKEGIIPNIVMPSRTKKNIEYNDESDVWVYGGRESERSSKTVKGAFQLLKTTHTIDFLLSNHLSQNRGSTLRELYYI</sequence>
<organism evidence="2 3">
    <name type="scientific">Methanosalsum natronophilum</name>
    <dbReference type="NCBI Taxonomy" id="768733"/>
    <lineage>
        <taxon>Archaea</taxon>
        <taxon>Methanobacteriati</taxon>
        <taxon>Methanobacteriota</taxon>
        <taxon>Stenosarchaea group</taxon>
        <taxon>Methanomicrobia</taxon>
        <taxon>Methanosarcinales</taxon>
        <taxon>Methanosarcinaceae</taxon>
        <taxon>Methanosalsum</taxon>
    </lineage>
</organism>